<dbReference type="Proteomes" id="UP000008556">
    <property type="component" value="Chromosome"/>
</dbReference>
<dbReference type="AlphaFoldDB" id="A0A6C6Z675"/>
<protein>
    <submittedName>
        <fullName evidence="1">Uncharacterized protein</fullName>
    </submittedName>
</protein>
<evidence type="ECO:0000313" key="2">
    <source>
        <dbReference type="Proteomes" id="UP000008556"/>
    </source>
</evidence>
<dbReference type="EMBL" id="CP000886">
    <property type="protein sequence ID" value="ABX69352.1"/>
    <property type="molecule type" value="Genomic_DNA"/>
</dbReference>
<sequence length="48" mass="5602">MRHGVPATTGRWIALSPQQPRIHPIIMAYQQYSLFLPMQKKTANAEWH</sequence>
<proteinExistence type="predicted"/>
<reference evidence="1 2" key="1">
    <citation type="submission" date="2007-11" db="EMBL/GenBank/DDBJ databases">
        <authorList>
            <consortium name="The Salmonella enterica serovar Paratyphi B Genome Sequencing Project"/>
            <person name="McClelland M."/>
            <person name="Sanderson E.K."/>
            <person name="Porwollik S."/>
            <person name="Spieth J."/>
            <person name="Clifton W.S."/>
            <person name="Fulton R."/>
            <person name="Cordes M."/>
            <person name="Wollam A."/>
            <person name="Shah N."/>
            <person name="Pepin K."/>
            <person name="Bhonagiri V."/>
            <person name="Nash W."/>
            <person name="Johnson M."/>
            <person name="Thiruvilangam P."/>
            <person name="Wilson R."/>
        </authorList>
    </citation>
    <scope>NUCLEOTIDE SEQUENCE [LARGE SCALE GENOMIC DNA]</scope>
    <source>
        <strain evidence="2">ATCC BAA-1250 / SPB7</strain>
    </source>
</reference>
<evidence type="ECO:0000313" key="1">
    <source>
        <dbReference type="EMBL" id="ABX69352.1"/>
    </source>
</evidence>
<gene>
    <name evidence="1" type="ordered locus">SPAB_04024</name>
</gene>
<accession>A0A6C6Z675</accession>
<dbReference type="KEGG" id="spq:SPAB_04024"/>
<name>A0A6C6Z675_SALPB</name>
<organism evidence="1 2">
    <name type="scientific">Salmonella paratyphi B (strain ATCC BAA-1250 / SPB7)</name>
    <dbReference type="NCBI Taxonomy" id="1016998"/>
    <lineage>
        <taxon>Bacteria</taxon>
        <taxon>Pseudomonadati</taxon>
        <taxon>Pseudomonadota</taxon>
        <taxon>Gammaproteobacteria</taxon>
        <taxon>Enterobacterales</taxon>
        <taxon>Enterobacteriaceae</taxon>
        <taxon>Salmonella</taxon>
    </lineage>
</organism>